<dbReference type="InterPro" id="IPR036866">
    <property type="entry name" value="RibonucZ/Hydroxyglut_hydro"/>
</dbReference>
<sequence length="167" mass="19538">DEYNVKPNLIARVFPTKHSRDSVGYTIIEKRKKLKPEYRELNGPQLVELKRQGTQIDDPLEFPLVTYLGDTQCSDYSQLDYVANSKVLITECTFYIDDHLDRASAGRHIHINDFASMLEKLNNEHIIVTHVTQRTMLSEARKLLRKKLPAELAKKITFLMDYKNFRR</sequence>
<dbReference type="SUPFAM" id="SSF56281">
    <property type="entry name" value="Metallo-hydrolase/oxidoreductase"/>
    <property type="match status" value="1"/>
</dbReference>
<evidence type="ECO:0000313" key="1">
    <source>
        <dbReference type="EMBL" id="KKK79484.1"/>
    </source>
</evidence>
<reference evidence="1" key="1">
    <citation type="journal article" date="2015" name="Nature">
        <title>Complex archaea that bridge the gap between prokaryotes and eukaryotes.</title>
        <authorList>
            <person name="Spang A."/>
            <person name="Saw J.H."/>
            <person name="Jorgensen S.L."/>
            <person name="Zaremba-Niedzwiedzka K."/>
            <person name="Martijn J."/>
            <person name="Lind A.E."/>
            <person name="van Eijk R."/>
            <person name="Schleper C."/>
            <person name="Guy L."/>
            <person name="Ettema T.J."/>
        </authorList>
    </citation>
    <scope>NUCLEOTIDE SEQUENCE</scope>
</reference>
<dbReference type="Gene3D" id="3.60.15.10">
    <property type="entry name" value="Ribonuclease Z/Hydroxyacylglutathione hydrolase-like"/>
    <property type="match status" value="1"/>
</dbReference>
<organism evidence="1">
    <name type="scientific">marine sediment metagenome</name>
    <dbReference type="NCBI Taxonomy" id="412755"/>
    <lineage>
        <taxon>unclassified sequences</taxon>
        <taxon>metagenomes</taxon>
        <taxon>ecological metagenomes</taxon>
    </lineage>
</organism>
<name>A0A0F9ALZ1_9ZZZZ</name>
<proteinExistence type="predicted"/>
<gene>
    <name evidence="1" type="ORF">LCGC14_2833060</name>
</gene>
<dbReference type="AlphaFoldDB" id="A0A0F9ALZ1"/>
<dbReference type="PANTHER" id="PTHR46504">
    <property type="entry name" value="TRNASE Z TRZ1"/>
    <property type="match status" value="1"/>
</dbReference>
<protein>
    <recommendedName>
        <fullName evidence="2">Metallo-beta-lactamase domain-containing protein</fullName>
    </recommendedName>
</protein>
<dbReference type="PANTHER" id="PTHR46504:SF2">
    <property type="entry name" value="TRNASE Z TRZ1"/>
    <property type="match status" value="1"/>
</dbReference>
<accession>A0A0F9ALZ1</accession>
<comment type="caution">
    <text evidence="1">The sequence shown here is derived from an EMBL/GenBank/DDBJ whole genome shotgun (WGS) entry which is preliminary data.</text>
</comment>
<evidence type="ECO:0008006" key="2">
    <source>
        <dbReference type="Google" id="ProtNLM"/>
    </source>
</evidence>
<dbReference type="EMBL" id="LAZR01054005">
    <property type="protein sequence ID" value="KKK79484.1"/>
    <property type="molecule type" value="Genomic_DNA"/>
</dbReference>
<feature type="non-terminal residue" evidence="1">
    <location>
        <position position="1"/>
    </location>
</feature>